<dbReference type="PANTHER" id="PTHR32246:SF173">
    <property type="entry name" value="C2 DOMAIN-CONTAINING PROTEIN"/>
    <property type="match status" value="1"/>
</dbReference>
<proteinExistence type="predicted"/>
<keyword evidence="3" id="KW-1185">Reference proteome</keyword>
<dbReference type="AlphaFoldDB" id="A0AAW2BQ14"/>
<accession>A0AAW2BQ14</accession>
<feature type="domain" description="C2" evidence="1">
    <location>
        <begin position="1"/>
        <end position="119"/>
    </location>
</feature>
<organism evidence="2 3">
    <name type="scientific">Lithocarpus litseifolius</name>
    <dbReference type="NCBI Taxonomy" id="425828"/>
    <lineage>
        <taxon>Eukaryota</taxon>
        <taxon>Viridiplantae</taxon>
        <taxon>Streptophyta</taxon>
        <taxon>Embryophyta</taxon>
        <taxon>Tracheophyta</taxon>
        <taxon>Spermatophyta</taxon>
        <taxon>Magnoliopsida</taxon>
        <taxon>eudicotyledons</taxon>
        <taxon>Gunneridae</taxon>
        <taxon>Pentapetalae</taxon>
        <taxon>rosids</taxon>
        <taxon>fabids</taxon>
        <taxon>Fagales</taxon>
        <taxon>Fagaceae</taxon>
        <taxon>Lithocarpus</taxon>
    </lineage>
</organism>
<evidence type="ECO:0000313" key="2">
    <source>
        <dbReference type="EMBL" id="KAK9987743.1"/>
    </source>
</evidence>
<sequence>MVQTVLEIVVEGATGLESVHLIQGLLPYPVVSIRDSDGNFYYDSENKKAVDLNGGSNPVWRVLFEFNIDIVEAQQKQLHLIVRLESHRIVPCCPDKYVGEVRVPIEELVKDFGDADEKKSTTRPVLNKKGKARGSLTFTYKFGRTLDHPPAALPQPADGNPVAQIPQPANGNPVAQIPQRYNDGHPIVKAAVGGVTSGLVTSLSNLIRDSL</sequence>
<dbReference type="Gene3D" id="2.60.40.150">
    <property type="entry name" value="C2 domain"/>
    <property type="match status" value="1"/>
</dbReference>
<dbReference type="SUPFAM" id="SSF49562">
    <property type="entry name" value="C2 domain (Calcium/lipid-binding domain, CaLB)"/>
    <property type="match status" value="1"/>
</dbReference>
<name>A0AAW2BQ14_9ROSI</name>
<evidence type="ECO:0000313" key="3">
    <source>
        <dbReference type="Proteomes" id="UP001459277"/>
    </source>
</evidence>
<dbReference type="InterPro" id="IPR035892">
    <property type="entry name" value="C2_domain_sf"/>
</dbReference>
<gene>
    <name evidence="2" type="ORF">SO802_027982</name>
</gene>
<dbReference type="InterPro" id="IPR000008">
    <property type="entry name" value="C2_dom"/>
</dbReference>
<dbReference type="PROSITE" id="PS50004">
    <property type="entry name" value="C2"/>
    <property type="match status" value="1"/>
</dbReference>
<evidence type="ECO:0000259" key="1">
    <source>
        <dbReference type="PROSITE" id="PS50004"/>
    </source>
</evidence>
<protein>
    <recommendedName>
        <fullName evidence="1">C2 domain-containing protein</fullName>
    </recommendedName>
</protein>
<comment type="caution">
    <text evidence="2">The sequence shown here is derived from an EMBL/GenBank/DDBJ whole genome shotgun (WGS) entry which is preliminary data.</text>
</comment>
<dbReference type="PANTHER" id="PTHR32246">
    <property type="entry name" value="INGRESSION PROTEIN FIC1"/>
    <property type="match status" value="1"/>
</dbReference>
<dbReference type="EMBL" id="JAZDWU010000010">
    <property type="protein sequence ID" value="KAK9987743.1"/>
    <property type="molecule type" value="Genomic_DNA"/>
</dbReference>
<reference evidence="2 3" key="1">
    <citation type="submission" date="2024-01" db="EMBL/GenBank/DDBJ databases">
        <title>A telomere-to-telomere, gap-free genome of sweet tea (Lithocarpus litseifolius).</title>
        <authorList>
            <person name="Zhou J."/>
        </authorList>
    </citation>
    <scope>NUCLEOTIDE SEQUENCE [LARGE SCALE GENOMIC DNA]</scope>
    <source>
        <strain evidence="2">Zhou-2022a</strain>
        <tissue evidence="2">Leaf</tissue>
    </source>
</reference>
<dbReference type="Proteomes" id="UP001459277">
    <property type="component" value="Unassembled WGS sequence"/>
</dbReference>